<dbReference type="CDD" id="cd05609">
    <property type="entry name" value="STKc_MAST"/>
    <property type="match status" value="1"/>
</dbReference>
<feature type="compositionally biased region" description="Polar residues" evidence="15">
    <location>
        <begin position="1249"/>
        <end position="1271"/>
    </location>
</feature>
<keyword evidence="8" id="KW-0808">Transferase</keyword>
<keyword evidence="5" id="KW-0963">Cytoplasm</keyword>
<dbReference type="SMART" id="SM00220">
    <property type="entry name" value="S_TKc"/>
    <property type="match status" value="1"/>
</dbReference>
<dbReference type="Gene3D" id="3.30.200.20">
    <property type="entry name" value="Phosphorylase Kinase, domain 1"/>
    <property type="match status" value="1"/>
</dbReference>
<feature type="compositionally biased region" description="Polar residues" evidence="15">
    <location>
        <begin position="1395"/>
        <end position="1419"/>
    </location>
</feature>
<dbReference type="InterPro" id="IPR050236">
    <property type="entry name" value="Ser_Thr_kinase_AGC"/>
</dbReference>
<dbReference type="SMART" id="SM00133">
    <property type="entry name" value="S_TK_X"/>
    <property type="match status" value="1"/>
</dbReference>
<evidence type="ECO:0000256" key="8">
    <source>
        <dbReference type="ARBA" id="ARBA00022679"/>
    </source>
</evidence>
<organism evidence="19 20">
    <name type="scientific">Microctonus hyperodae</name>
    <name type="common">Parasitoid wasp</name>
    <dbReference type="NCBI Taxonomy" id="165561"/>
    <lineage>
        <taxon>Eukaryota</taxon>
        <taxon>Metazoa</taxon>
        <taxon>Ecdysozoa</taxon>
        <taxon>Arthropoda</taxon>
        <taxon>Hexapoda</taxon>
        <taxon>Insecta</taxon>
        <taxon>Pterygota</taxon>
        <taxon>Neoptera</taxon>
        <taxon>Endopterygota</taxon>
        <taxon>Hymenoptera</taxon>
        <taxon>Apocrita</taxon>
        <taxon>Ichneumonoidea</taxon>
        <taxon>Braconidae</taxon>
        <taxon>Euphorinae</taxon>
        <taxon>Microctonus</taxon>
    </lineage>
</organism>
<gene>
    <name evidence="19" type="ORF">PV327_008430</name>
</gene>
<evidence type="ECO:0000256" key="6">
    <source>
        <dbReference type="ARBA" id="ARBA00022527"/>
    </source>
</evidence>
<keyword evidence="9" id="KW-0547">Nucleotide-binding</keyword>
<feature type="domain" description="AGC-kinase C-terminal" evidence="18">
    <location>
        <begin position="755"/>
        <end position="821"/>
    </location>
</feature>
<evidence type="ECO:0000259" key="18">
    <source>
        <dbReference type="PROSITE" id="PS51285"/>
    </source>
</evidence>
<keyword evidence="7" id="KW-0597">Phosphoprotein</keyword>
<evidence type="ECO:0000256" key="2">
    <source>
        <dbReference type="ARBA" id="ARBA00004496"/>
    </source>
</evidence>
<reference evidence="19" key="2">
    <citation type="submission" date="2023-03" db="EMBL/GenBank/DDBJ databases">
        <authorList>
            <person name="Inwood S.N."/>
            <person name="Skelly J.G."/>
            <person name="Guhlin J."/>
            <person name="Harrop T.W.R."/>
            <person name="Goldson S.G."/>
            <person name="Dearden P.K."/>
        </authorList>
    </citation>
    <scope>NUCLEOTIDE SEQUENCE</scope>
    <source>
        <strain evidence="19">Lincoln</strain>
        <tissue evidence="19">Whole body</tissue>
    </source>
</reference>
<feature type="compositionally biased region" description="Low complexity" evidence="15">
    <location>
        <begin position="898"/>
        <end position="914"/>
    </location>
</feature>
<evidence type="ECO:0000259" key="16">
    <source>
        <dbReference type="PROSITE" id="PS50011"/>
    </source>
</evidence>
<comment type="subcellular location">
    <subcellularLocation>
        <location evidence="2">Cytoplasm</location>
    </subcellularLocation>
</comment>
<feature type="compositionally biased region" description="Basic and acidic residues" evidence="15">
    <location>
        <begin position="1651"/>
        <end position="1670"/>
    </location>
</feature>
<dbReference type="Proteomes" id="UP001168972">
    <property type="component" value="Unassembled WGS sequence"/>
</dbReference>
<dbReference type="InterPro" id="IPR011009">
    <property type="entry name" value="Kinase-like_dom_sf"/>
</dbReference>
<proteinExistence type="inferred from homology"/>
<feature type="compositionally biased region" description="Basic and acidic residues" evidence="15">
    <location>
        <begin position="1438"/>
        <end position="1449"/>
    </location>
</feature>
<dbReference type="FunFam" id="2.30.42.10:FF:000008">
    <property type="entry name" value="microtubule-associated serine/threonine-protein kinase 4 isoform X2"/>
    <property type="match status" value="1"/>
</dbReference>
<dbReference type="InterPro" id="IPR015022">
    <property type="entry name" value="MAST_pre-PK_dom"/>
</dbReference>
<evidence type="ECO:0000256" key="3">
    <source>
        <dbReference type="ARBA" id="ARBA00009903"/>
    </source>
</evidence>
<name>A0AA39F350_MICHY</name>
<dbReference type="GO" id="GO:0005524">
    <property type="term" value="F:ATP binding"/>
    <property type="evidence" value="ECO:0007669"/>
    <property type="project" value="UniProtKB-KW"/>
</dbReference>
<dbReference type="Pfam" id="PF00069">
    <property type="entry name" value="Pkinase"/>
    <property type="match status" value="1"/>
</dbReference>
<feature type="compositionally biased region" description="Polar residues" evidence="15">
    <location>
        <begin position="1322"/>
        <end position="1334"/>
    </location>
</feature>
<dbReference type="GO" id="GO:0000287">
    <property type="term" value="F:magnesium ion binding"/>
    <property type="evidence" value="ECO:0007669"/>
    <property type="project" value="InterPro"/>
</dbReference>
<evidence type="ECO:0000256" key="15">
    <source>
        <dbReference type="SAM" id="MobiDB-lite"/>
    </source>
</evidence>
<feature type="domain" description="Protein kinase" evidence="16">
    <location>
        <begin position="480"/>
        <end position="754"/>
    </location>
</feature>
<dbReference type="Gene3D" id="2.30.42.10">
    <property type="match status" value="1"/>
</dbReference>
<feature type="region of interest" description="Disordered" evidence="15">
    <location>
        <begin position="239"/>
        <end position="262"/>
    </location>
</feature>
<feature type="region of interest" description="Disordered" evidence="15">
    <location>
        <begin position="792"/>
        <end position="826"/>
    </location>
</feature>
<feature type="region of interest" description="Disordered" evidence="15">
    <location>
        <begin position="1632"/>
        <end position="1694"/>
    </location>
</feature>
<evidence type="ECO:0000313" key="19">
    <source>
        <dbReference type="EMBL" id="KAK0162062.1"/>
    </source>
</evidence>
<evidence type="ECO:0000259" key="17">
    <source>
        <dbReference type="PROSITE" id="PS50106"/>
    </source>
</evidence>
<feature type="compositionally biased region" description="Polar residues" evidence="15">
    <location>
        <begin position="915"/>
        <end position="948"/>
    </location>
</feature>
<dbReference type="PROSITE" id="PS00108">
    <property type="entry name" value="PROTEIN_KINASE_ST"/>
    <property type="match status" value="1"/>
</dbReference>
<dbReference type="InterPro" id="IPR036034">
    <property type="entry name" value="PDZ_sf"/>
</dbReference>
<feature type="compositionally biased region" description="Polar residues" evidence="15">
    <location>
        <begin position="808"/>
        <end position="826"/>
    </location>
</feature>
<keyword evidence="11" id="KW-0067">ATP-binding</keyword>
<dbReference type="InterPro" id="IPR037711">
    <property type="entry name" value="MAST"/>
</dbReference>
<feature type="compositionally biased region" description="Polar residues" evidence="15">
    <location>
        <begin position="1281"/>
        <end position="1297"/>
    </location>
</feature>
<feature type="compositionally biased region" description="Low complexity" evidence="15">
    <location>
        <begin position="1298"/>
        <end position="1321"/>
    </location>
</feature>
<dbReference type="InterPro" id="IPR041489">
    <property type="entry name" value="PDZ_6"/>
</dbReference>
<feature type="compositionally biased region" description="Basic and acidic residues" evidence="15">
    <location>
        <begin position="1487"/>
        <end position="1508"/>
    </location>
</feature>
<dbReference type="FunFam" id="1.10.510.10:FF:000012">
    <property type="entry name" value="microtubule-associated serine/threonine-protein kinase 2 isoform X1"/>
    <property type="match status" value="1"/>
</dbReference>
<dbReference type="SUPFAM" id="SSF140482">
    <property type="entry name" value="MAST3 pre-PK domain-like"/>
    <property type="match status" value="1"/>
</dbReference>
<evidence type="ECO:0000256" key="9">
    <source>
        <dbReference type="ARBA" id="ARBA00022741"/>
    </source>
</evidence>
<evidence type="ECO:0000256" key="1">
    <source>
        <dbReference type="ARBA" id="ARBA00001946"/>
    </source>
</evidence>
<dbReference type="PANTHER" id="PTHR24356">
    <property type="entry name" value="SERINE/THREONINE-PROTEIN KINASE"/>
    <property type="match status" value="1"/>
</dbReference>
<feature type="region of interest" description="Disordered" evidence="15">
    <location>
        <begin position="1249"/>
        <end position="1334"/>
    </location>
</feature>
<evidence type="ECO:0000256" key="10">
    <source>
        <dbReference type="ARBA" id="ARBA00022777"/>
    </source>
</evidence>
<keyword evidence="20" id="KW-1185">Reference proteome</keyword>
<feature type="compositionally biased region" description="Basic and acidic residues" evidence="15">
    <location>
        <begin position="30"/>
        <end position="44"/>
    </location>
</feature>
<sequence length="1694" mass="187304">MDPGRNRPSRPRLRSHGNSARVLVFDQVESEDHKNNSTENESIRRQMPTKIESKEAPVKAAGSELSNLVRMRNSAIGKSAPSLSVHMREFNIPRRAAKAAQRKSFIATTSPTLPRCHSPLSAFIPIVGSPLESPRMSSSPHFAFAPIKRIGCGASGTDGRRWSVASLPSSGYGTTPGSSNVSSQCSSQERLHQLPNIPTKDELRMLSCHFSKPGTPCSSHPGFPGSSISSIPGSISFSLEEEGRRSPLHRPRSRSLSSPSRSPVLDNEIVMMNTLYKERFPKATQQMEERLTNFINENKEVDEYEVVSHMAQDSLPIIRFVHHQIIEMARDCLQKSQEKLITSRYFYEMSESLEHLLMETKDKSLEAATRLTGLIKKLLLIISRPARLLECLEFDPEEFYHLLEQAEGQAKINSGIKADIPQYIISKLSLNRDPISELQEDINKLEDSAILNCSNIELATSSPNKDEENKSQRVPCESDYEVVKLISNGAYGAVYLVKEKTSRQRFAMKKINKNNLMLRNQVEQVFAERDIMSFTDNPFVVSMYCSFETKKHLCLVMEYVEGGDCANLLKNIGPLPPDMARFYFAETVLAVEYLHSYGIVHRDLKPDNLLITALGHIKLTDFGLSKMGLMSLATNLYEGYIDRDTRQFSDKQVFGTPEYIAPEVILRQGYGKPVDWWSMGIILYEFLIGCVPFFGETPEELFAHTVNDDIEWPDEEDWPVQPEGKDIIMALLRQNTRERLGTGGAHEVKEHPYFFGVNWNTLLRQKAEFVPQLTHEDDTSYFDTRMDRYNHDIGDDTDDTDDSPLFGSFSSYSPQSRKISQTRPPILNNETELIDFTKKQLFRNEFERSVSQLSPSSSVSFSPPLKANIDKNLLPSLDKNRPTARSSLIENSNDKISDTSSASPASIASSESRSTVIKNPSTDALTLNANLSTPESSQTESDDISPQIQRKRHIHARDKLPRFSISIDGDHMLDLAAANREIAEDKHNSSTDSFESLTTTPLSLGIKQKSRSVIKSASTSGLSLVIPTNDFSYDLSACQSIESPGGSSTASSRDTSPCRELSPLVTSLKPPIIIRRGPNGFGFTVHTIRVYYGDSDFYTMHHLVMAVDQSSPAFEAGLRPGDLITHINGEPVQGLYHTQVLQLMLSGGDHVTLRSTPLENTSIKTGGRKRELAQSRMARRTLHRQRKQKRDHTDKKRKTSLFRRISSKRASVEMQQPLSITCPLSAPILPSDSKPPLMMAAGICSPSMVTPSRSFQSFTRSLPPQQESSPYFTGVIPKSVCSPSPSTANRPNNDSYHSTGNSSPCSSPNSSSPGSSTSVGSMNTISNQSHYQRPSTLHGLKHKLHTAAKNIHSPNRRKSVGHIPLSPLARTPSPSPIPASPTRSPSPLAFPTGHQPGSSNTTQSYSPGVSLSTPASQKKSYGRPKSAEPGSPLLRRALSPDRLHPRSAETKTSISPLANSVVRVTPRVTIAQTSHSESSDDGPVDSLSRDSNESKSECKKSGIEQKTNEYTKMSHAMSMNIGSVGLSNSCGSTQLPRIAEEKDSPTGIKGEEYTSGKDIINETTSVAALSADFENRISCDKKIEKTEEKKSNLISVASGSLESTKTFVNITSVASSNPTTFEFRPKAPITIGNDVDTLPPKPSDNKINTKCKMDMSPEVRKILKRYKSDGGESSSGILGNIYERSSSVEDKKNK</sequence>
<dbReference type="SUPFAM" id="SSF56112">
    <property type="entry name" value="Protein kinase-like (PK-like)"/>
    <property type="match status" value="1"/>
</dbReference>
<dbReference type="PROSITE" id="PS51285">
    <property type="entry name" value="AGC_KINASE_CTER"/>
    <property type="match status" value="1"/>
</dbReference>
<feature type="compositionally biased region" description="Basic residues" evidence="15">
    <location>
        <begin position="1177"/>
        <end position="1207"/>
    </location>
</feature>
<dbReference type="InterPro" id="IPR008271">
    <property type="entry name" value="Ser/Thr_kinase_AS"/>
</dbReference>
<dbReference type="FunFam" id="3.30.200.20:FF:000012">
    <property type="entry name" value="microtubule-associated serine/threonine-protein kinase 2 isoform X1"/>
    <property type="match status" value="1"/>
</dbReference>
<reference evidence="19" key="1">
    <citation type="journal article" date="2023" name="bioRxiv">
        <title>Scaffold-level genome assemblies of two parasitoid biocontrol wasps reveal the parthenogenesis mechanism and an associated novel virus.</title>
        <authorList>
            <person name="Inwood S."/>
            <person name="Skelly J."/>
            <person name="Guhlin J."/>
            <person name="Harrop T."/>
            <person name="Goldson S."/>
            <person name="Dearden P."/>
        </authorList>
    </citation>
    <scope>NUCLEOTIDE SEQUENCE</scope>
    <source>
        <strain evidence="19">Lincoln</strain>
        <tissue evidence="19">Whole body</tissue>
    </source>
</reference>
<evidence type="ECO:0000256" key="12">
    <source>
        <dbReference type="ARBA" id="ARBA00022842"/>
    </source>
</evidence>
<keyword evidence="12" id="KW-0460">Magnesium</keyword>
<feature type="region of interest" description="Disordered" evidence="15">
    <location>
        <begin position="1"/>
        <end position="48"/>
    </location>
</feature>
<comment type="caution">
    <text evidence="19">The sequence shown here is derived from an EMBL/GenBank/DDBJ whole genome shotgun (WGS) entry which is preliminary data.</text>
</comment>
<dbReference type="InterPro" id="IPR023142">
    <property type="entry name" value="MAST_pre-PK_dom_sf"/>
</dbReference>
<dbReference type="EC" id="2.7.11.1" evidence="4"/>
<feature type="region of interest" description="Disordered" evidence="15">
    <location>
        <begin position="165"/>
        <end position="189"/>
    </location>
</feature>
<feature type="region of interest" description="Disordered" evidence="15">
    <location>
        <begin position="869"/>
        <end position="952"/>
    </location>
</feature>
<keyword evidence="10" id="KW-0418">Kinase</keyword>
<dbReference type="GO" id="GO:0005737">
    <property type="term" value="C:cytoplasm"/>
    <property type="evidence" value="ECO:0007669"/>
    <property type="project" value="UniProtKB-SubCell"/>
</dbReference>
<evidence type="ECO:0000256" key="11">
    <source>
        <dbReference type="ARBA" id="ARBA00022840"/>
    </source>
</evidence>
<dbReference type="Pfam" id="PF17820">
    <property type="entry name" value="PDZ_6"/>
    <property type="match status" value="1"/>
</dbReference>
<comment type="catalytic activity">
    <reaction evidence="14">
        <text>L-seryl-[protein] + ATP = O-phospho-L-seryl-[protein] + ADP + H(+)</text>
        <dbReference type="Rhea" id="RHEA:17989"/>
        <dbReference type="Rhea" id="RHEA-COMP:9863"/>
        <dbReference type="Rhea" id="RHEA-COMP:11604"/>
        <dbReference type="ChEBI" id="CHEBI:15378"/>
        <dbReference type="ChEBI" id="CHEBI:29999"/>
        <dbReference type="ChEBI" id="CHEBI:30616"/>
        <dbReference type="ChEBI" id="CHEBI:83421"/>
        <dbReference type="ChEBI" id="CHEBI:456216"/>
        <dbReference type="EC" id="2.7.11.1"/>
    </reaction>
</comment>
<dbReference type="SUPFAM" id="SSF50156">
    <property type="entry name" value="PDZ domain-like"/>
    <property type="match status" value="1"/>
</dbReference>
<comment type="similarity">
    <text evidence="3">Belongs to the protein kinase superfamily. AGC Ser/Thr protein kinase family.</text>
</comment>
<dbReference type="Gene3D" id="1.10.510.10">
    <property type="entry name" value="Transferase(Phosphotransferase) domain 1"/>
    <property type="match status" value="1"/>
</dbReference>
<dbReference type="InterPro" id="IPR000719">
    <property type="entry name" value="Prot_kinase_dom"/>
</dbReference>
<feature type="region of interest" description="Disordered" evidence="15">
    <location>
        <begin position="1167"/>
        <end position="1214"/>
    </location>
</feature>
<accession>A0AA39F350</accession>
<dbReference type="InterPro" id="IPR000961">
    <property type="entry name" value="AGC-kinase_C"/>
</dbReference>
<dbReference type="PANTHER" id="PTHR24356:SF414">
    <property type="entry name" value="NON-SPECIFIC SERINE_THREONINE PROTEIN KINASE"/>
    <property type="match status" value="1"/>
</dbReference>
<keyword evidence="6" id="KW-0723">Serine/threonine-protein kinase</keyword>
<dbReference type="SMART" id="SM00228">
    <property type="entry name" value="PDZ"/>
    <property type="match status" value="1"/>
</dbReference>
<dbReference type="InterPro" id="IPR001478">
    <property type="entry name" value="PDZ"/>
</dbReference>
<feature type="compositionally biased region" description="Polar residues" evidence="15">
    <location>
        <begin position="1042"/>
        <end position="1055"/>
    </location>
</feature>
<comment type="catalytic activity">
    <reaction evidence="13">
        <text>L-threonyl-[protein] + ATP = O-phospho-L-threonyl-[protein] + ADP + H(+)</text>
        <dbReference type="Rhea" id="RHEA:46608"/>
        <dbReference type="Rhea" id="RHEA-COMP:11060"/>
        <dbReference type="Rhea" id="RHEA-COMP:11605"/>
        <dbReference type="ChEBI" id="CHEBI:15378"/>
        <dbReference type="ChEBI" id="CHEBI:30013"/>
        <dbReference type="ChEBI" id="CHEBI:30616"/>
        <dbReference type="ChEBI" id="CHEBI:61977"/>
        <dbReference type="ChEBI" id="CHEBI:456216"/>
        <dbReference type="EC" id="2.7.11.1"/>
    </reaction>
</comment>
<evidence type="ECO:0000256" key="4">
    <source>
        <dbReference type="ARBA" id="ARBA00012513"/>
    </source>
</evidence>
<feature type="region of interest" description="Disordered" evidence="15">
    <location>
        <begin position="1042"/>
        <end position="1061"/>
    </location>
</feature>
<feature type="region of interest" description="Disordered" evidence="15">
    <location>
        <begin position="1348"/>
        <end position="1508"/>
    </location>
</feature>
<dbReference type="CDD" id="cd06705">
    <property type="entry name" value="PDZ_MAST"/>
    <property type="match status" value="1"/>
</dbReference>
<comment type="cofactor">
    <cofactor evidence="1">
        <name>Mg(2+)</name>
        <dbReference type="ChEBI" id="CHEBI:18420"/>
    </cofactor>
</comment>
<feature type="compositionally biased region" description="Low complexity" evidence="15">
    <location>
        <begin position="166"/>
        <end position="187"/>
    </location>
</feature>
<dbReference type="Gene3D" id="1.20.1480.20">
    <property type="entry name" value="MAST3 pre-PK domain-like"/>
    <property type="match status" value="1"/>
</dbReference>
<dbReference type="Pfam" id="PF08926">
    <property type="entry name" value="DUF1908"/>
    <property type="match status" value="1"/>
</dbReference>
<protein>
    <recommendedName>
        <fullName evidence="4">non-specific serine/threonine protein kinase</fullName>
        <ecNumber evidence="4">2.7.11.1</ecNumber>
    </recommendedName>
</protein>
<evidence type="ECO:0000256" key="13">
    <source>
        <dbReference type="ARBA" id="ARBA00047899"/>
    </source>
</evidence>
<feature type="domain" description="PDZ" evidence="17">
    <location>
        <begin position="1071"/>
        <end position="1159"/>
    </location>
</feature>
<dbReference type="GO" id="GO:0004674">
    <property type="term" value="F:protein serine/threonine kinase activity"/>
    <property type="evidence" value="ECO:0007669"/>
    <property type="project" value="UniProtKB-KW"/>
</dbReference>
<evidence type="ECO:0000256" key="5">
    <source>
        <dbReference type="ARBA" id="ARBA00022490"/>
    </source>
</evidence>
<evidence type="ECO:0000313" key="20">
    <source>
        <dbReference type="Proteomes" id="UP001168972"/>
    </source>
</evidence>
<dbReference type="PROSITE" id="PS50106">
    <property type="entry name" value="PDZ"/>
    <property type="match status" value="1"/>
</dbReference>
<dbReference type="FunFam" id="1.20.1480.20:FF:000001">
    <property type="entry name" value="microtubule-associated serine/threonine-protein kinase 4 isoform X1"/>
    <property type="match status" value="1"/>
</dbReference>
<evidence type="ECO:0000256" key="14">
    <source>
        <dbReference type="ARBA" id="ARBA00048679"/>
    </source>
</evidence>
<dbReference type="EMBL" id="JAQQBR010001834">
    <property type="protein sequence ID" value="KAK0162062.1"/>
    <property type="molecule type" value="Genomic_DNA"/>
</dbReference>
<evidence type="ECO:0000256" key="7">
    <source>
        <dbReference type="ARBA" id="ARBA00022553"/>
    </source>
</evidence>
<dbReference type="PROSITE" id="PS50011">
    <property type="entry name" value="PROTEIN_KINASE_DOM"/>
    <property type="match status" value="1"/>
</dbReference>
<dbReference type="GO" id="GO:0035556">
    <property type="term" value="P:intracellular signal transduction"/>
    <property type="evidence" value="ECO:0007669"/>
    <property type="project" value="TreeGrafter"/>
</dbReference>